<dbReference type="Gene3D" id="3.40.50.150">
    <property type="entry name" value="Vaccinia Virus protein VP39"/>
    <property type="match status" value="1"/>
</dbReference>
<name>A0A238HG44_9NEIS</name>
<evidence type="ECO:0000259" key="1">
    <source>
        <dbReference type="PROSITE" id="PS51192"/>
    </source>
</evidence>
<proteinExistence type="predicted"/>
<keyword evidence="4" id="KW-1185">Reference proteome</keyword>
<dbReference type="InterPro" id="IPR002052">
    <property type="entry name" value="DNA_methylase_N6_adenine_CS"/>
</dbReference>
<evidence type="ECO:0000313" key="2">
    <source>
        <dbReference type="EMBL" id="SMQ12685.1"/>
    </source>
</evidence>
<dbReference type="InterPro" id="IPR029063">
    <property type="entry name" value="SAM-dependent_MTases_sf"/>
</dbReference>
<dbReference type="EMBL" id="FXUV02000025">
    <property type="protein sequence ID" value="SNB70266.1"/>
    <property type="molecule type" value="Genomic_DNA"/>
</dbReference>
<dbReference type="RefSeq" id="WP_095062823.1">
    <property type="nucleotide sequence ID" value="NZ_FXUV02000025.1"/>
</dbReference>
<feature type="domain" description="Helicase ATP-binding" evidence="1">
    <location>
        <begin position="148"/>
        <end position="325"/>
    </location>
</feature>
<dbReference type="InterPro" id="IPR018306">
    <property type="entry name" value="Phage_T5_Orf172_DNA-bd"/>
</dbReference>
<dbReference type="Pfam" id="PF10544">
    <property type="entry name" value="T5orf172"/>
    <property type="match status" value="1"/>
</dbReference>
<dbReference type="PROSITE" id="PS00092">
    <property type="entry name" value="N6_MTASE"/>
    <property type="match status" value="1"/>
</dbReference>
<dbReference type="InterPro" id="IPR011639">
    <property type="entry name" value="MethylTrfase_TaqI-like_dom"/>
</dbReference>
<dbReference type="GO" id="GO:0009007">
    <property type="term" value="F:site-specific DNA-methyltransferase (adenine-specific) activity"/>
    <property type="evidence" value="ECO:0007669"/>
    <property type="project" value="UniProtKB-EC"/>
</dbReference>
<reference evidence="3 4" key="2">
    <citation type="submission" date="2017-06" db="EMBL/GenBank/DDBJ databases">
        <authorList>
            <person name="Kim H.J."/>
            <person name="Triplett B.A."/>
        </authorList>
    </citation>
    <scope>NUCLEOTIDE SEQUENCE [LARGE SCALE GENOMIC DNA]</scope>
    <source>
        <strain evidence="3">Kingella_eburonensis</strain>
    </source>
</reference>
<accession>A0A238HG44</accession>
<protein>
    <submittedName>
        <fullName evidence="2">Eco57I restriction-modification methylase</fullName>
    </submittedName>
</protein>
<dbReference type="GO" id="GO:0003677">
    <property type="term" value="F:DNA binding"/>
    <property type="evidence" value="ECO:0007669"/>
    <property type="project" value="InterPro"/>
</dbReference>
<dbReference type="SMART" id="SM00974">
    <property type="entry name" value="T5orf172"/>
    <property type="match status" value="1"/>
</dbReference>
<dbReference type="InterPro" id="IPR027417">
    <property type="entry name" value="P-loop_NTPase"/>
</dbReference>
<organism evidence="2">
    <name type="scientific">Kingella negevensis</name>
    <dbReference type="NCBI Taxonomy" id="1522312"/>
    <lineage>
        <taxon>Bacteria</taxon>
        <taxon>Pseudomonadati</taxon>
        <taxon>Pseudomonadota</taxon>
        <taxon>Betaproteobacteria</taxon>
        <taxon>Neisseriales</taxon>
        <taxon>Neisseriaceae</taxon>
        <taxon>Kingella</taxon>
    </lineage>
</organism>
<keyword evidence="2" id="KW-0489">Methyltransferase</keyword>
<dbReference type="Pfam" id="PF04851">
    <property type="entry name" value="ResIII"/>
    <property type="match status" value="1"/>
</dbReference>
<dbReference type="GO" id="GO:0005524">
    <property type="term" value="F:ATP binding"/>
    <property type="evidence" value="ECO:0007669"/>
    <property type="project" value="InterPro"/>
</dbReference>
<dbReference type="OrthoDB" id="9813673at2"/>
<dbReference type="GO" id="GO:0006304">
    <property type="term" value="P:DNA modification"/>
    <property type="evidence" value="ECO:0007669"/>
    <property type="project" value="InterPro"/>
</dbReference>
<evidence type="ECO:0000313" key="3">
    <source>
        <dbReference type="EMBL" id="SNB70266.1"/>
    </source>
</evidence>
<dbReference type="GO" id="GO:0016787">
    <property type="term" value="F:hydrolase activity"/>
    <property type="evidence" value="ECO:0007669"/>
    <property type="project" value="InterPro"/>
</dbReference>
<keyword evidence="2" id="KW-0808">Transferase</keyword>
<dbReference type="STRING" id="1522312.GCA_900177895_00329"/>
<dbReference type="Proteomes" id="UP000215450">
    <property type="component" value="Unassembled WGS sequence"/>
</dbReference>
<dbReference type="SUPFAM" id="SSF53335">
    <property type="entry name" value="S-adenosyl-L-methionine-dependent methyltransferases"/>
    <property type="match status" value="1"/>
</dbReference>
<dbReference type="InterPro" id="IPR006935">
    <property type="entry name" value="Helicase/UvrB_N"/>
</dbReference>
<sequence>MSNPTDIKTVKLIYPQIYAYRLPEMPDKNGWIKIGYTERENADERIKEQTHTAAVRLNYDKLWAEPAKFRDSDEWFKDKQLHTYLRKIKHIQQAEDKSEWFYYNGNPEHAQRHFQDFIQRDYSQEYAKNDDYQLREEQREAVAQTLAYFQENPNGKFLWNAKPRFGKTLTTYDLARELKTTKVLIVTNRPAIANSWFDDFEKFIAWQTDFAFVSTTDTLKNRSVMTRDDFLNQHKNGKQNMLAFISLQDLKGSICFGGQHDKLDWVSQMNWDLLVIDEAHEGVDTLKTDVAFNNIKRNFTLHLSGTPFKAIARDKFQQDEIFNWTYADEQRKKAEWNPENEQNNPYAALPRLNLFSYQMSQMITDQVNQGANIDGENIDFTFDLNEFFATNDSGKFIHEADVNKWLDTLTKNEKYPFSTKALRDELKHTFWLLNRVASAKALEKLLKDHPVFENYEIILAAGDGRSLDEDMSEASNQKSLDRVRKAIAKHDKTITLSVGQLTTGVTVPEWTAVLMLSNMKSSSDYIQAAFRAQNPWQYTINGKNYQKENAYVFDFAPERTLIIYDEFANDLSSDTSNGKGTSETRSQNIQQLLNFFPVIGEDSNGKMVELDVNQIMTIPKMLKANEVVRRGFMSNLLFQNVSGIFASPAVRAILEKIPTYEDGKFRQASEIDTQNVEIDENGKAIVQPEIVIVQTAAKFGEKVYANIQAATEQIITKTPENIATAIAQQFTQQVTENAKALAKEVKITPKAAENVVKAQAQVLAREIEIVQRQADIEQKTAETVYQKAVAQIAPSDTQKLAEIQAAYEVKKQEIQQQTVQKITQTVAEQTQVQTAKTTQIILQQAEDKKQNTVEDEFRKQLRSFARTIPAFLMAYGDRDTQLNNFDERIDADVFHAITNITLDEFCLLRDEYEFFDEIVFNQSVQEFLNKRETLANYFDEHQREDIFDYIPPQQNNQIYTPKKVVKMMIDKLEAENPNIFRQPETKFADLYVKSGLYLTEIVKRLHIGLKDQIPDDVQRLKHILENQVYGFAPSEIIYRIARRFVFGLNNMENIGSQNLMNLDTTPYAVVNDVAGFQAALTEKLGKEVKFDVVVGNPPYQDEETTNNRKTPIYPHFYDLSFKIANQSALISPARFLFDRGLTNKQWNQKMLDDEHLKVLFYEDDASKVFPTTDIKGGVVVVYRNANKKFGAIKKFIKTNEIRNLYNRIHQSEFISFSSIMIGGRADFLMNQEFHKAYPNAKADLLNAIQETARNKGGTIPEQLASGSDNEIVTSTLDVLSYAFKSEKPTNSDDFYEVVGVVNNKRVSGWIEKAFLTTRRPDNNNIGFYKVFVPKSMASGQFGETLSEPLIGHRNATSTPTFLRIGMFNSQAEAENCAKYIKTKFARALLGIQKITQDNPVPVWSDIPLQNFTADSDIDWTQSIAQIDRQLYKKYGLSQDEIAFIESKVKAMD</sequence>
<evidence type="ECO:0000313" key="4">
    <source>
        <dbReference type="Proteomes" id="UP000215450"/>
    </source>
</evidence>
<dbReference type="EMBL" id="FXUV01000030">
    <property type="protein sequence ID" value="SMQ12685.1"/>
    <property type="molecule type" value="Genomic_DNA"/>
</dbReference>
<dbReference type="PROSITE" id="PS51192">
    <property type="entry name" value="HELICASE_ATP_BIND_1"/>
    <property type="match status" value="1"/>
</dbReference>
<dbReference type="SMART" id="SM00487">
    <property type="entry name" value="DEXDc"/>
    <property type="match status" value="1"/>
</dbReference>
<dbReference type="Gene3D" id="3.40.50.300">
    <property type="entry name" value="P-loop containing nucleotide triphosphate hydrolases"/>
    <property type="match status" value="2"/>
</dbReference>
<dbReference type="GO" id="GO:0032259">
    <property type="term" value="P:methylation"/>
    <property type="evidence" value="ECO:0007669"/>
    <property type="project" value="UniProtKB-KW"/>
</dbReference>
<dbReference type="SUPFAM" id="SSF52540">
    <property type="entry name" value="P-loop containing nucleoside triphosphate hydrolases"/>
    <property type="match status" value="2"/>
</dbReference>
<dbReference type="Pfam" id="PF07669">
    <property type="entry name" value="Eco57I"/>
    <property type="match status" value="1"/>
</dbReference>
<dbReference type="InterPro" id="IPR014001">
    <property type="entry name" value="Helicase_ATP-bd"/>
</dbReference>
<gene>
    <name evidence="2" type="ORF">KEBURONENSIS_00260</name>
    <name evidence="3" type="ORF">KEBURONENSIS_01332</name>
</gene>
<reference evidence="2" key="1">
    <citation type="submission" date="2017-05" db="EMBL/GenBank/DDBJ databases">
        <authorList>
            <person name="Song R."/>
            <person name="Chenine A.L."/>
            <person name="Ruprecht R.M."/>
        </authorList>
    </citation>
    <scope>NUCLEOTIDE SEQUENCE</scope>
    <source>
        <strain evidence="2">Kingella_eburonensis</strain>
    </source>
</reference>